<organism evidence="3 4">
    <name type="scientific">Halalkalibaculum roseum</name>
    <dbReference type="NCBI Taxonomy" id="2709311"/>
    <lineage>
        <taxon>Bacteria</taxon>
        <taxon>Pseudomonadati</taxon>
        <taxon>Balneolota</taxon>
        <taxon>Balneolia</taxon>
        <taxon>Balneolales</taxon>
        <taxon>Balneolaceae</taxon>
        <taxon>Halalkalibaculum</taxon>
    </lineage>
</organism>
<dbReference type="Gene3D" id="2.130.10.130">
    <property type="entry name" value="Integrin alpha, N-terminal"/>
    <property type="match status" value="2"/>
</dbReference>
<dbReference type="InterPro" id="IPR013517">
    <property type="entry name" value="FG-GAP"/>
</dbReference>
<dbReference type="SUPFAM" id="SSF48452">
    <property type="entry name" value="TPR-like"/>
    <property type="match status" value="1"/>
</dbReference>
<dbReference type="PANTHER" id="PTHR16026:SF0">
    <property type="entry name" value="CARTILAGE ACIDIC PROTEIN 1"/>
    <property type="match status" value="1"/>
</dbReference>
<dbReference type="SUPFAM" id="SSF69318">
    <property type="entry name" value="Integrin alpha N-terminal domain"/>
    <property type="match status" value="1"/>
</dbReference>
<dbReference type="Proteomes" id="UP000473278">
    <property type="component" value="Unassembled WGS sequence"/>
</dbReference>
<dbReference type="InterPro" id="IPR011990">
    <property type="entry name" value="TPR-like_helical_dom_sf"/>
</dbReference>
<sequence length="733" mass="81438">MSKVHLLLGVVVTLFIYSLAGCQSKQPVKLKDGTAEMVTRLEKLSENVNPRTNEYANLKRVEYYRSLPEPERPDRNIQYHARIAQELLYSGQTEEAIDKFKTIREALENRDLNAPQSFVTTIEELLAISYMRLGEQQNCLLNHSSSSCLIPIEGEGVHSLTEGSEKAIEAYTEILEKRPNDMASQWLLNVAYMTLGKYPDEVPNEWLIPKDVFDSDYEIGRFYDIAPDLGLAEMGLSGGSITEDFNNDGHIDIMASSWGLEDQLQYYQNNGDGTFTKKTKEAGLTGITGGLNMIHADFDNDGYADVFVLRGAWLANDGKHPNSLLHNNGDGTFSDVTENAGLLSRHPTQTAAWGDYNNDGWLDLYIGNEKTRNSYNPSELYRNNGDGTFTNVAVEVGINATGFIKGVVWGDYNNDGLQDLYVSRLGESNLLYHNDGAKGNSWSFTEVAEKAGVQEPIRSFPTWFWDYNNDGWLDIFVSGYYANAADVANEYLGKPTQATMPRLYENNHDGTFEDVTQKVKLNKVLYSMGSNYGDLDNDGYSDFYVGTGDPDFRALMPSRMFRNNAGKNFQEVTTSGGFGNIQKGHGVSFADLDHDGDQDIFMVMGGALKGDTYLNLLFENPGHDNHWLTLDLEGEASNRSAIGARIKISVEGSEGTEYEIHKTVSTGGSFGSNSLQQEIGLGDAESVRSVSITWPTTGKTQTFTDLAMDSHYKVKEGEKPINISRPTFSLRAN</sequence>
<reference evidence="3 4" key="1">
    <citation type="submission" date="2020-02" db="EMBL/GenBank/DDBJ databases">
        <title>Balneolaceae bacterium YR4-1, complete genome.</title>
        <authorList>
            <person name="Li Y."/>
            <person name="Wu S."/>
        </authorList>
    </citation>
    <scope>NUCLEOTIDE SEQUENCE [LARGE SCALE GENOMIC DNA]</scope>
    <source>
        <strain evidence="3 4">YR4-1</strain>
    </source>
</reference>
<dbReference type="PANTHER" id="PTHR16026">
    <property type="entry name" value="CARTILAGE ACIDIC PROTEIN 1"/>
    <property type="match status" value="1"/>
</dbReference>
<dbReference type="PROSITE" id="PS51257">
    <property type="entry name" value="PROKAR_LIPOPROTEIN"/>
    <property type="match status" value="1"/>
</dbReference>
<name>A0A6M1SVN1_9BACT</name>
<dbReference type="AlphaFoldDB" id="A0A6M1SVN1"/>
<evidence type="ECO:0000313" key="4">
    <source>
        <dbReference type="Proteomes" id="UP000473278"/>
    </source>
</evidence>
<dbReference type="InterPro" id="IPR011519">
    <property type="entry name" value="UnbV_ASPIC"/>
</dbReference>
<dbReference type="Gene3D" id="1.25.40.10">
    <property type="entry name" value="Tetratricopeptide repeat domain"/>
    <property type="match status" value="1"/>
</dbReference>
<dbReference type="Pfam" id="PF13517">
    <property type="entry name" value="FG-GAP_3"/>
    <property type="match status" value="4"/>
</dbReference>
<gene>
    <name evidence="3" type="ORF">G3570_10275</name>
</gene>
<dbReference type="Pfam" id="PF07593">
    <property type="entry name" value="UnbV_ASPIC"/>
    <property type="match status" value="1"/>
</dbReference>
<dbReference type="InterPro" id="IPR028994">
    <property type="entry name" value="Integrin_alpha_N"/>
</dbReference>
<evidence type="ECO:0000256" key="1">
    <source>
        <dbReference type="ARBA" id="ARBA00022729"/>
    </source>
</evidence>
<protein>
    <submittedName>
        <fullName evidence="3">CRTAC1 family protein</fullName>
    </submittedName>
</protein>
<comment type="caution">
    <text evidence="3">The sequence shown here is derived from an EMBL/GenBank/DDBJ whole genome shotgun (WGS) entry which is preliminary data.</text>
</comment>
<proteinExistence type="predicted"/>
<evidence type="ECO:0000313" key="3">
    <source>
        <dbReference type="EMBL" id="NGP77020.1"/>
    </source>
</evidence>
<evidence type="ECO:0000259" key="2">
    <source>
        <dbReference type="Pfam" id="PF07593"/>
    </source>
</evidence>
<feature type="domain" description="ASPIC/UnbV" evidence="2">
    <location>
        <begin position="641"/>
        <end position="712"/>
    </location>
</feature>
<keyword evidence="1" id="KW-0732">Signal</keyword>
<accession>A0A6M1SVN1</accession>
<dbReference type="RefSeq" id="WP_165141982.1">
    <property type="nucleotide sequence ID" value="NZ_JAALLT010000003.1"/>
</dbReference>
<dbReference type="InterPro" id="IPR027039">
    <property type="entry name" value="Crtac1"/>
</dbReference>
<dbReference type="EMBL" id="JAALLT010000003">
    <property type="protein sequence ID" value="NGP77020.1"/>
    <property type="molecule type" value="Genomic_DNA"/>
</dbReference>
<keyword evidence="4" id="KW-1185">Reference proteome</keyword>